<proteinExistence type="predicted"/>
<dbReference type="EMBL" id="SMMG02000002">
    <property type="protein sequence ID" value="KAA3484896.1"/>
    <property type="molecule type" value="Genomic_DNA"/>
</dbReference>
<dbReference type="Proteomes" id="UP000325315">
    <property type="component" value="Unassembled WGS sequence"/>
</dbReference>
<evidence type="ECO:0000313" key="2">
    <source>
        <dbReference type="Proteomes" id="UP000325315"/>
    </source>
</evidence>
<evidence type="ECO:0000313" key="1">
    <source>
        <dbReference type="EMBL" id="KAA3484896.1"/>
    </source>
</evidence>
<protein>
    <recommendedName>
        <fullName evidence="3">Reverse transcriptase Ty1/copia-type domain-containing protein</fullName>
    </recommendedName>
</protein>
<dbReference type="AlphaFoldDB" id="A0A5B6WU83"/>
<accession>A0A5B6WU83</accession>
<keyword evidence="2" id="KW-1185">Reference proteome</keyword>
<name>A0A5B6WU83_9ROSI</name>
<gene>
    <name evidence="1" type="ORF">EPI10_006950</name>
</gene>
<evidence type="ECO:0008006" key="3">
    <source>
        <dbReference type="Google" id="ProtNLM"/>
    </source>
</evidence>
<sequence>MNIKFAKCLDMNLSKHLAHGINDLIKRSRLLDLGKTMKDFRESNFILGIQILRDRKKKVIALLQVSYIDKICNTPNTCPSPKQDFRALPEHSETVTDKSYKKLFINLGYS</sequence>
<organism evidence="1 2">
    <name type="scientific">Gossypium australe</name>
    <dbReference type="NCBI Taxonomy" id="47621"/>
    <lineage>
        <taxon>Eukaryota</taxon>
        <taxon>Viridiplantae</taxon>
        <taxon>Streptophyta</taxon>
        <taxon>Embryophyta</taxon>
        <taxon>Tracheophyta</taxon>
        <taxon>Spermatophyta</taxon>
        <taxon>Magnoliopsida</taxon>
        <taxon>eudicotyledons</taxon>
        <taxon>Gunneridae</taxon>
        <taxon>Pentapetalae</taxon>
        <taxon>rosids</taxon>
        <taxon>malvids</taxon>
        <taxon>Malvales</taxon>
        <taxon>Malvaceae</taxon>
        <taxon>Malvoideae</taxon>
        <taxon>Gossypium</taxon>
    </lineage>
</organism>
<reference evidence="1" key="1">
    <citation type="submission" date="2019-08" db="EMBL/GenBank/DDBJ databases">
        <authorList>
            <person name="Liu F."/>
        </authorList>
    </citation>
    <scope>NUCLEOTIDE SEQUENCE [LARGE SCALE GENOMIC DNA]</scope>
    <source>
        <strain evidence="1">PA1801</strain>
        <tissue evidence="1">Leaf</tissue>
    </source>
</reference>
<comment type="caution">
    <text evidence="1">The sequence shown here is derived from an EMBL/GenBank/DDBJ whole genome shotgun (WGS) entry which is preliminary data.</text>
</comment>